<dbReference type="Gene3D" id="2.60.200.20">
    <property type="match status" value="1"/>
</dbReference>
<dbReference type="CDD" id="cd00060">
    <property type="entry name" value="FHA"/>
    <property type="match status" value="1"/>
</dbReference>
<feature type="domain" description="FHA" evidence="2">
    <location>
        <begin position="44"/>
        <end position="110"/>
    </location>
</feature>
<feature type="compositionally biased region" description="Basic and acidic residues" evidence="1">
    <location>
        <begin position="152"/>
        <end position="183"/>
    </location>
</feature>
<dbReference type="NCBIfam" id="TIGR03354">
    <property type="entry name" value="VI_FHA"/>
    <property type="match status" value="1"/>
</dbReference>
<feature type="region of interest" description="Disordered" evidence="1">
    <location>
        <begin position="141"/>
        <end position="183"/>
    </location>
</feature>
<feature type="domain" description="Type VI secretion system FHA" evidence="3">
    <location>
        <begin position="263"/>
        <end position="441"/>
    </location>
</feature>
<dbReference type="Pfam" id="PF00498">
    <property type="entry name" value="FHA"/>
    <property type="match status" value="1"/>
</dbReference>
<dbReference type="AlphaFoldDB" id="A0A8I1ASB8"/>
<dbReference type="RefSeq" id="WP_176131530.1">
    <property type="nucleotide sequence ID" value="NZ_CADDZZ010000024.1"/>
</dbReference>
<dbReference type="EMBL" id="JAEDXG010000062">
    <property type="protein sequence ID" value="MBH9702178.1"/>
    <property type="molecule type" value="Genomic_DNA"/>
</dbReference>
<evidence type="ECO:0000313" key="5">
    <source>
        <dbReference type="Proteomes" id="UP000645612"/>
    </source>
</evidence>
<evidence type="ECO:0000259" key="2">
    <source>
        <dbReference type="Pfam" id="PF00498"/>
    </source>
</evidence>
<dbReference type="Proteomes" id="UP000645612">
    <property type="component" value="Unassembled WGS sequence"/>
</dbReference>
<evidence type="ECO:0000259" key="3">
    <source>
        <dbReference type="Pfam" id="PF20232"/>
    </source>
</evidence>
<accession>A0A8I1ASB8</accession>
<dbReference type="InterPro" id="IPR000253">
    <property type="entry name" value="FHA_dom"/>
</dbReference>
<organism evidence="4 5">
    <name type="scientific">Burkholderia cepacia</name>
    <name type="common">Pseudomonas cepacia</name>
    <dbReference type="NCBI Taxonomy" id="292"/>
    <lineage>
        <taxon>Bacteria</taxon>
        <taxon>Pseudomonadati</taxon>
        <taxon>Pseudomonadota</taxon>
        <taxon>Betaproteobacteria</taxon>
        <taxon>Burkholderiales</taxon>
        <taxon>Burkholderiaceae</taxon>
        <taxon>Burkholderia</taxon>
        <taxon>Burkholderia cepacia complex</taxon>
    </lineage>
</organism>
<dbReference type="SUPFAM" id="SSF49879">
    <property type="entry name" value="SMAD/FHA domain"/>
    <property type="match status" value="1"/>
</dbReference>
<dbReference type="Pfam" id="PF20232">
    <property type="entry name" value="T6SS_FHA_C"/>
    <property type="match status" value="1"/>
</dbReference>
<comment type="caution">
    <text evidence="4">The sequence shown here is derived from an EMBL/GenBank/DDBJ whole genome shotgun (WGS) entry which is preliminary data.</text>
</comment>
<dbReference type="InterPro" id="IPR017735">
    <property type="entry name" value="T6SS_FHA"/>
</dbReference>
<name>A0A8I1ASB8_BURCE</name>
<dbReference type="InterPro" id="IPR046883">
    <property type="entry name" value="T6SS_FHA_C"/>
</dbReference>
<reference evidence="4" key="1">
    <citation type="submission" date="2020-12" db="EMBL/GenBank/DDBJ databases">
        <title>Burkholderia cepacia complex in Mexico.</title>
        <authorList>
            <person name="Estrada P."/>
        </authorList>
    </citation>
    <scope>NUCLEOTIDE SEQUENCE</scope>
    <source>
        <strain evidence="4">871</strain>
    </source>
</reference>
<sequence length="448" mass="49199">MNTPILSTSQASADTQRLELLVANTHALRAGSTARHSFGHAGGTIGSRGADWLLDDGQGQVQAIHCEITWIDNSYCVRDQSGATRVNDAETPLRRGAAARLRDGDMLHIGAYQVTVHLQTSEAHPASGQPLLQHSVGELLNEPGAGLQPAAETDRPLDARPRQPDFRAFDDLARERRPAEERDPLAALDAEQQRHEPVLGVAPLDPTNYGLSPSQTQANHARTRFEAVSGSPKSLSGESTMSQSYSRAVSTGDANALIQPLVEGLGASVGVVDPQMGHALLQEIGRTLSAVIHGITALQHTRDGKQRNLAPLARTLQPIEDNPLRLGLGYPETVRALFSSERSVVHLSPSAAVEESLAQVQRHQTALIEAIEASLQALLRAFSPEQLQQRFRRYRPAQVQHTEAADWNWQMYTHYYNELASSRQQGFEKLFWEVFEQAYDRALRQEPQ</sequence>
<evidence type="ECO:0000256" key="1">
    <source>
        <dbReference type="SAM" id="MobiDB-lite"/>
    </source>
</evidence>
<dbReference type="InterPro" id="IPR008984">
    <property type="entry name" value="SMAD_FHA_dom_sf"/>
</dbReference>
<evidence type="ECO:0000313" key="4">
    <source>
        <dbReference type="EMBL" id="MBH9702178.1"/>
    </source>
</evidence>
<gene>
    <name evidence="4" type="primary">tagH</name>
    <name evidence="4" type="ORF">JAO13_37690</name>
</gene>
<protein>
    <submittedName>
        <fullName evidence="4">Type VI secretion system-associated FHA domain protein TagH</fullName>
    </submittedName>
</protein>
<proteinExistence type="predicted"/>